<dbReference type="InterPro" id="IPR026336">
    <property type="entry name" value="PdeM-like"/>
</dbReference>
<organism evidence="2 3">
    <name type="scientific">Mesonia profundi</name>
    <dbReference type="NCBI Taxonomy" id="3070998"/>
    <lineage>
        <taxon>Bacteria</taxon>
        <taxon>Pseudomonadati</taxon>
        <taxon>Bacteroidota</taxon>
        <taxon>Flavobacteriia</taxon>
        <taxon>Flavobacteriales</taxon>
        <taxon>Flavobacteriaceae</taxon>
        <taxon>Mesonia</taxon>
    </lineage>
</organism>
<dbReference type="GO" id="GO:0016787">
    <property type="term" value="F:hydrolase activity"/>
    <property type="evidence" value="ECO:0007669"/>
    <property type="project" value="UniProtKB-KW"/>
</dbReference>
<dbReference type="InterPro" id="IPR004843">
    <property type="entry name" value="Calcineurin-like_PHP"/>
</dbReference>
<evidence type="ECO:0000259" key="1">
    <source>
        <dbReference type="Pfam" id="PF00149"/>
    </source>
</evidence>
<dbReference type="Proteomes" id="UP001230915">
    <property type="component" value="Unassembled WGS sequence"/>
</dbReference>
<dbReference type="NCBIfam" id="TIGR04123">
    <property type="entry name" value="P_estr_lig_assc"/>
    <property type="match status" value="1"/>
</dbReference>
<dbReference type="PIRSF" id="PIRSF000887">
    <property type="entry name" value="Pesterase_MJ0037"/>
    <property type="match status" value="1"/>
</dbReference>
<reference evidence="2 3" key="1">
    <citation type="submission" date="2023-08" db="EMBL/GenBank/DDBJ databases">
        <title>Mesonia sp. MT50, isolated from deep-sea sediment of the Mariana Trench.</title>
        <authorList>
            <person name="Fu H."/>
        </authorList>
    </citation>
    <scope>NUCLEOTIDE SEQUENCE [LARGE SCALE GENOMIC DNA]</scope>
    <source>
        <strain evidence="2 3">MT50</strain>
    </source>
</reference>
<dbReference type="Pfam" id="PF00149">
    <property type="entry name" value="Metallophos"/>
    <property type="match status" value="1"/>
</dbReference>
<proteinExistence type="predicted"/>
<name>A0ABU0ZXJ1_9FLAO</name>
<gene>
    <name evidence="2" type="primary">pdeM</name>
    <name evidence="2" type="ORF">RBU60_01280</name>
</gene>
<keyword evidence="2" id="KW-0540">Nuclease</keyword>
<dbReference type="InterPro" id="IPR024173">
    <property type="entry name" value="Pesterase_MJ0037-like"/>
</dbReference>
<feature type="domain" description="Calcineurin-like phosphoesterase" evidence="1">
    <location>
        <begin position="25"/>
        <end position="147"/>
    </location>
</feature>
<accession>A0ABU0ZXJ1</accession>
<protein>
    <submittedName>
        <fullName evidence="2">Ligase-associated DNA damage response endonuclease PdeM</fullName>
        <ecNumber evidence="2">3.1.-.-</ecNumber>
    </submittedName>
</protein>
<keyword evidence="2" id="KW-0378">Hydrolase</keyword>
<dbReference type="PANTHER" id="PTHR39323">
    <property type="entry name" value="BLR1149 PROTEIN"/>
    <property type="match status" value="1"/>
</dbReference>
<dbReference type="GO" id="GO:0016874">
    <property type="term" value="F:ligase activity"/>
    <property type="evidence" value="ECO:0007669"/>
    <property type="project" value="UniProtKB-KW"/>
</dbReference>
<evidence type="ECO:0000313" key="3">
    <source>
        <dbReference type="Proteomes" id="UP001230915"/>
    </source>
</evidence>
<dbReference type="EC" id="3.1.-.-" evidence="2"/>
<dbReference type="InterPro" id="IPR029052">
    <property type="entry name" value="Metallo-depent_PP-like"/>
</dbReference>
<sequence>MKVNLQQENFIFDPSGVAYWESKGILLIADVHLGKIAHFRKHGSAVPQKAILKNFEQLKKVVDTYQPEKIYFLGDLFHSAYNSEFAYFKTWVQEQQADLVLIVGNHDIISPTHFKNLGIALKEEICLERFLLTHHPEEREGFFNICGHIHPGFRLRGMGRQHEKLSCFFKTKHQLILPAFGTFTGKYLLQQSKNNQIYVCTETEVILIPQKS</sequence>
<dbReference type="Gene3D" id="3.60.21.10">
    <property type="match status" value="1"/>
</dbReference>
<dbReference type="PANTHER" id="PTHR39323:SF1">
    <property type="entry name" value="BLR1149 PROTEIN"/>
    <property type="match status" value="1"/>
</dbReference>
<keyword evidence="3" id="KW-1185">Reference proteome</keyword>
<keyword evidence="2" id="KW-0436">Ligase</keyword>
<evidence type="ECO:0000313" key="2">
    <source>
        <dbReference type="EMBL" id="MDQ7916192.1"/>
    </source>
</evidence>
<dbReference type="GO" id="GO:0004519">
    <property type="term" value="F:endonuclease activity"/>
    <property type="evidence" value="ECO:0007669"/>
    <property type="project" value="UniProtKB-KW"/>
</dbReference>
<dbReference type="EMBL" id="JAVHUL010000002">
    <property type="protein sequence ID" value="MDQ7916192.1"/>
    <property type="molecule type" value="Genomic_DNA"/>
</dbReference>
<dbReference type="RefSeq" id="WP_308862806.1">
    <property type="nucleotide sequence ID" value="NZ_JAVHUL010000002.1"/>
</dbReference>
<dbReference type="SUPFAM" id="SSF56300">
    <property type="entry name" value="Metallo-dependent phosphatases"/>
    <property type="match status" value="1"/>
</dbReference>
<comment type="caution">
    <text evidence="2">The sequence shown here is derived from an EMBL/GenBank/DDBJ whole genome shotgun (WGS) entry which is preliminary data.</text>
</comment>
<keyword evidence="2" id="KW-0255">Endonuclease</keyword>